<feature type="compositionally biased region" description="Low complexity" evidence="1">
    <location>
        <begin position="475"/>
        <end position="485"/>
    </location>
</feature>
<dbReference type="InterPro" id="IPR008480">
    <property type="entry name" value="DUF761_pln"/>
</dbReference>
<feature type="transmembrane region" description="Helical" evidence="2">
    <location>
        <begin position="24"/>
        <end position="47"/>
    </location>
</feature>
<keyword evidence="2" id="KW-0472">Membrane</keyword>
<evidence type="ECO:0000256" key="1">
    <source>
        <dbReference type="SAM" id="MobiDB-lite"/>
    </source>
</evidence>
<evidence type="ECO:0000313" key="4">
    <source>
        <dbReference type="Proteomes" id="UP001174677"/>
    </source>
</evidence>
<feature type="transmembrane region" description="Helical" evidence="2">
    <location>
        <begin position="68"/>
        <end position="85"/>
    </location>
</feature>
<feature type="compositionally biased region" description="Basic residues" evidence="1">
    <location>
        <begin position="360"/>
        <end position="370"/>
    </location>
</feature>
<feature type="region of interest" description="Disordered" evidence="1">
    <location>
        <begin position="403"/>
        <end position="455"/>
    </location>
</feature>
<feature type="compositionally biased region" description="Low complexity" evidence="1">
    <location>
        <begin position="407"/>
        <end position="422"/>
    </location>
</feature>
<feature type="compositionally biased region" description="Low complexity" evidence="1">
    <location>
        <begin position="331"/>
        <end position="340"/>
    </location>
</feature>
<dbReference type="PANTHER" id="PTHR33098">
    <property type="entry name" value="COTTON FIBER (DUF761)"/>
    <property type="match status" value="1"/>
</dbReference>
<feature type="region of interest" description="Disordered" evidence="1">
    <location>
        <begin position="475"/>
        <end position="515"/>
    </location>
</feature>
<comment type="caution">
    <text evidence="3">The sequence shown here is derived from an EMBL/GenBank/DDBJ whole genome shotgun (WGS) entry which is preliminary data.</text>
</comment>
<reference evidence="3" key="1">
    <citation type="journal article" date="2023" name="Plant Biotechnol. J.">
        <title>Chromosome-level wild Hevea brasiliensis genome provides new tools for genomic-assisted breeding and valuable loci to elevate rubber yield.</title>
        <authorList>
            <person name="Cheng H."/>
            <person name="Song X."/>
            <person name="Hu Y."/>
            <person name="Wu T."/>
            <person name="Yang Q."/>
            <person name="An Z."/>
            <person name="Feng S."/>
            <person name="Deng Z."/>
            <person name="Wu W."/>
            <person name="Zeng X."/>
            <person name="Tu M."/>
            <person name="Wang X."/>
            <person name="Huang H."/>
        </authorList>
    </citation>
    <scope>NUCLEOTIDE SEQUENCE</scope>
    <source>
        <strain evidence="3">MT/VB/25A 57/8</strain>
    </source>
</reference>
<evidence type="ECO:0008006" key="5">
    <source>
        <dbReference type="Google" id="ProtNLM"/>
    </source>
</evidence>
<feature type="compositionally biased region" description="Basic and acidic residues" evidence="1">
    <location>
        <begin position="192"/>
        <end position="202"/>
    </location>
</feature>
<dbReference type="EMBL" id="JARPOI010000006">
    <property type="protein sequence ID" value="KAJ9179373.1"/>
    <property type="molecule type" value="Genomic_DNA"/>
</dbReference>
<feature type="region of interest" description="Disordered" evidence="1">
    <location>
        <begin position="214"/>
        <end position="388"/>
    </location>
</feature>
<feature type="compositionally biased region" description="Pro residues" evidence="1">
    <location>
        <begin position="217"/>
        <end position="246"/>
    </location>
</feature>
<keyword evidence="2" id="KW-1133">Transmembrane helix</keyword>
<protein>
    <recommendedName>
        <fullName evidence="5">DUF4408 domain-containing protein</fullName>
    </recommendedName>
</protein>
<keyword evidence="4" id="KW-1185">Reference proteome</keyword>
<organism evidence="3 4">
    <name type="scientific">Hevea brasiliensis</name>
    <name type="common">Para rubber tree</name>
    <name type="synonym">Siphonia brasiliensis</name>
    <dbReference type="NCBI Taxonomy" id="3981"/>
    <lineage>
        <taxon>Eukaryota</taxon>
        <taxon>Viridiplantae</taxon>
        <taxon>Streptophyta</taxon>
        <taxon>Embryophyta</taxon>
        <taxon>Tracheophyta</taxon>
        <taxon>Spermatophyta</taxon>
        <taxon>Magnoliopsida</taxon>
        <taxon>eudicotyledons</taxon>
        <taxon>Gunneridae</taxon>
        <taxon>Pentapetalae</taxon>
        <taxon>rosids</taxon>
        <taxon>fabids</taxon>
        <taxon>Malpighiales</taxon>
        <taxon>Euphorbiaceae</taxon>
        <taxon>Crotonoideae</taxon>
        <taxon>Micrandreae</taxon>
        <taxon>Hevea</taxon>
    </lineage>
</organism>
<dbReference type="PANTHER" id="PTHR33098:SF36">
    <property type="entry name" value="HYDROXYPROLINE-RICH GLYCOPROTEIN FAMILY PROTEIN"/>
    <property type="match status" value="1"/>
</dbReference>
<dbReference type="Proteomes" id="UP001174677">
    <property type="component" value="Chromosome 6"/>
</dbReference>
<evidence type="ECO:0000313" key="3">
    <source>
        <dbReference type="EMBL" id="KAJ9179373.1"/>
    </source>
</evidence>
<evidence type="ECO:0000256" key="2">
    <source>
        <dbReference type="SAM" id="Phobius"/>
    </source>
</evidence>
<feature type="compositionally biased region" description="Basic and acidic residues" evidence="1">
    <location>
        <begin position="255"/>
        <end position="276"/>
    </location>
</feature>
<keyword evidence="2" id="KW-0812">Transmembrane</keyword>
<dbReference type="Pfam" id="PF05553">
    <property type="entry name" value="DUF761"/>
    <property type="match status" value="1"/>
</dbReference>
<feature type="compositionally biased region" description="Pro residues" evidence="1">
    <location>
        <begin position="372"/>
        <end position="382"/>
    </location>
</feature>
<accession>A0ABQ9MHG9</accession>
<gene>
    <name evidence="3" type="ORF">P3X46_011167</name>
</gene>
<feature type="compositionally biased region" description="Basic and acidic residues" evidence="1">
    <location>
        <begin position="491"/>
        <end position="505"/>
    </location>
</feature>
<feature type="region of interest" description="Disordered" evidence="1">
    <location>
        <begin position="171"/>
        <end position="202"/>
    </location>
</feature>
<sequence>MEDEEDLPPFWLQNTDRRSQASFIFHNSGVLLIILLVIVFVFVFIIVPSVVSFTSQIFRPHLIKKSGDYLNFVLVLFAIVCGFLGRNNNNNNSNSDNTSYRRLSNVQKDVQRSYPSTPANRWYDQYQDRPAYSSLNRLRSFSSYPDLRQESLWLTNDKRWRFYDDTHLNSYRVSSPSDAHRPQQQQQQHQQHQQEQEEDVATKDVAVDTSVKEVVCIPPPPPPPFPPPQPPSPPAPPLSPQLPPPRAVRRKVKRTYQDLVHEKRKEEKDLEVEKFYVPRTSSATTSPAPSPPPVFSENEKRRGKDFLTSLRRNKKKRGEKSVENLESLLDPQPSSSLFIPSPSPPPPPPPPPHFFQKLFSSKKGKSKKVHSVPPPPPLPPPSVTSSSRSVLKIVSQNVTPLIESRASRTTTAQVAAVTAHQAPKAAKTGSSSRVEENVESGNVSPLIPIPPPPPPPFKMTSWKFVRDGDYVRVASLNSSRSGSPDSDSEDPSDKDSRPMARKDGGGDSTLAIFCPSPDVNTKAENFIARFRAGLKLEKINSVKGRSNLGLGLDIVEGEGPS</sequence>
<name>A0ABQ9MHG9_HEVBR</name>
<feature type="compositionally biased region" description="Pro residues" evidence="1">
    <location>
        <begin position="341"/>
        <end position="353"/>
    </location>
</feature>
<proteinExistence type="predicted"/>